<comment type="caution">
    <text evidence="3">The sequence shown here is derived from an EMBL/GenBank/DDBJ whole genome shotgun (WGS) entry which is preliminary data.</text>
</comment>
<feature type="compositionally biased region" description="Low complexity" evidence="1">
    <location>
        <begin position="148"/>
        <end position="180"/>
    </location>
</feature>
<accession>A0ABR4AJN9</accession>
<sequence>MKTNTIHAAPLFLFLLASPLNPLNPSPTYIRKQYQLSAITDLPAYHGLGIGNQYTNRNPFFDMSRPRLPLSPWIDDFDITSSRYSDSFDTPDLSIEYGGSGYIAPTSSPTQEAASFEPPSPPQQTPTFSAPEYSTIATISLPHRPRPETSSTPTTFPPLSIRSRPSLAPSPSPYGGIPSTIIPPSPIPTSHASLFTPNRRLDQDQNLAPHPYHAPDLSAYDSPSPTPATNVSQTLRKAHFPAPDPSPLTDREDEARRCIDTTIDEELSHQMSDVDLRLEQERVREQNSKAMAAISARHRRRYMRRIEPAKEAQRRVRMQLRMSATNVKAATKGCDKDGEGEKKSVESSSRSHRTTARHFRERWPLLVAEMRSRRERAGARRRGLIAGGGEGRQGDAQAQGGDEEIQGFQVPVPGAAMGPVPPFAAQDADKEDSWSMEALSPEEQRCSCNDRRMGALSPEEQRCSCNDERMGALSPEEDRCICNDESMER</sequence>
<name>A0ABR4AJN9_9LECA</name>
<dbReference type="EMBL" id="JBEFKJ010000006">
    <property type="protein sequence ID" value="KAL2045670.1"/>
    <property type="molecule type" value="Genomic_DNA"/>
</dbReference>
<feature type="chain" id="PRO_5045680574" description="BZIP domain-containing protein" evidence="2">
    <location>
        <begin position="26"/>
        <end position="489"/>
    </location>
</feature>
<feature type="region of interest" description="Disordered" evidence="1">
    <location>
        <begin position="99"/>
        <end position="231"/>
    </location>
</feature>
<feature type="compositionally biased region" description="Basic and acidic residues" evidence="1">
    <location>
        <begin position="333"/>
        <end position="345"/>
    </location>
</feature>
<evidence type="ECO:0000313" key="3">
    <source>
        <dbReference type="EMBL" id="KAL2045670.1"/>
    </source>
</evidence>
<protein>
    <recommendedName>
        <fullName evidence="5">BZIP domain-containing protein</fullName>
    </recommendedName>
</protein>
<reference evidence="3 4" key="1">
    <citation type="submission" date="2024-09" db="EMBL/GenBank/DDBJ databases">
        <title>Rethinking Asexuality: The Enigmatic Case of Functional Sexual Genes in Lepraria (Stereocaulaceae).</title>
        <authorList>
            <person name="Doellman M."/>
            <person name="Sun Y."/>
            <person name="Barcenas-Pena A."/>
            <person name="Lumbsch H.T."/>
            <person name="Grewe F."/>
        </authorList>
    </citation>
    <scope>NUCLEOTIDE SEQUENCE [LARGE SCALE GENOMIC DNA]</scope>
    <source>
        <strain evidence="3 4">Mercado 3170</strain>
    </source>
</reference>
<feature type="compositionally biased region" description="Polar residues" evidence="1">
    <location>
        <begin position="221"/>
        <end position="231"/>
    </location>
</feature>
<feature type="signal peptide" evidence="2">
    <location>
        <begin position="1"/>
        <end position="25"/>
    </location>
</feature>
<keyword evidence="4" id="KW-1185">Reference proteome</keyword>
<keyword evidence="2" id="KW-0732">Signal</keyword>
<feature type="region of interest" description="Disordered" evidence="1">
    <location>
        <begin position="325"/>
        <end position="356"/>
    </location>
</feature>
<proteinExistence type="predicted"/>
<evidence type="ECO:0008006" key="5">
    <source>
        <dbReference type="Google" id="ProtNLM"/>
    </source>
</evidence>
<evidence type="ECO:0000256" key="2">
    <source>
        <dbReference type="SAM" id="SignalP"/>
    </source>
</evidence>
<gene>
    <name evidence="3" type="ORF">N7G274_002100</name>
</gene>
<feature type="region of interest" description="Disordered" evidence="1">
    <location>
        <begin position="374"/>
        <end position="444"/>
    </location>
</feature>
<evidence type="ECO:0000256" key="1">
    <source>
        <dbReference type="SAM" id="MobiDB-lite"/>
    </source>
</evidence>
<evidence type="ECO:0000313" key="4">
    <source>
        <dbReference type="Proteomes" id="UP001590950"/>
    </source>
</evidence>
<dbReference type="Proteomes" id="UP001590950">
    <property type="component" value="Unassembled WGS sequence"/>
</dbReference>
<organism evidence="3 4">
    <name type="scientific">Stereocaulon virgatum</name>
    <dbReference type="NCBI Taxonomy" id="373712"/>
    <lineage>
        <taxon>Eukaryota</taxon>
        <taxon>Fungi</taxon>
        <taxon>Dikarya</taxon>
        <taxon>Ascomycota</taxon>
        <taxon>Pezizomycotina</taxon>
        <taxon>Lecanoromycetes</taxon>
        <taxon>OSLEUM clade</taxon>
        <taxon>Lecanoromycetidae</taxon>
        <taxon>Lecanorales</taxon>
        <taxon>Lecanorineae</taxon>
        <taxon>Stereocaulaceae</taxon>
        <taxon>Stereocaulon</taxon>
    </lineage>
</organism>